<dbReference type="CDD" id="cd03392">
    <property type="entry name" value="PAP2_like_2"/>
    <property type="match status" value="1"/>
</dbReference>
<name>A0AAU2VY08_9ACTN</name>
<dbReference type="AlphaFoldDB" id="A0AAU2VY08"/>
<evidence type="ECO:0000256" key="2">
    <source>
        <dbReference type="SAM" id="Phobius"/>
    </source>
</evidence>
<keyword evidence="2" id="KW-0472">Membrane</keyword>
<dbReference type="SMART" id="SM00014">
    <property type="entry name" value="acidPPc"/>
    <property type="match status" value="1"/>
</dbReference>
<organism evidence="4">
    <name type="scientific">Streptomyces sp. NBC_00008</name>
    <dbReference type="NCBI Taxonomy" id="2903610"/>
    <lineage>
        <taxon>Bacteria</taxon>
        <taxon>Bacillati</taxon>
        <taxon>Actinomycetota</taxon>
        <taxon>Actinomycetes</taxon>
        <taxon>Kitasatosporales</taxon>
        <taxon>Streptomycetaceae</taxon>
        <taxon>Streptomyces</taxon>
    </lineage>
</organism>
<evidence type="ECO:0000256" key="1">
    <source>
        <dbReference type="SAM" id="MobiDB-lite"/>
    </source>
</evidence>
<proteinExistence type="predicted"/>
<feature type="transmembrane region" description="Helical" evidence="2">
    <location>
        <begin position="28"/>
        <end position="53"/>
    </location>
</feature>
<dbReference type="Pfam" id="PF01569">
    <property type="entry name" value="PAP2"/>
    <property type="match status" value="1"/>
</dbReference>
<evidence type="ECO:0000313" key="4">
    <source>
        <dbReference type="EMBL" id="WTW72472.1"/>
    </source>
</evidence>
<reference evidence="4" key="1">
    <citation type="submission" date="2022-10" db="EMBL/GenBank/DDBJ databases">
        <title>The complete genomes of actinobacterial strains from the NBC collection.</title>
        <authorList>
            <person name="Joergensen T.S."/>
            <person name="Alvarez Arevalo M."/>
            <person name="Sterndorff E.B."/>
            <person name="Faurdal D."/>
            <person name="Vuksanovic O."/>
            <person name="Mourched A.-S."/>
            <person name="Charusanti P."/>
            <person name="Shaw S."/>
            <person name="Blin K."/>
            <person name="Weber T."/>
        </authorList>
    </citation>
    <scope>NUCLEOTIDE SEQUENCE</scope>
    <source>
        <strain evidence="4">NBC_00008</strain>
    </source>
</reference>
<gene>
    <name evidence="4" type="ORF">OG398_31555</name>
</gene>
<protein>
    <submittedName>
        <fullName evidence="4">Phosphatase PAP2 family protein</fullName>
    </submittedName>
</protein>
<feature type="domain" description="Phosphatidic acid phosphatase type 2/haloperoxidase" evidence="3">
    <location>
        <begin position="105"/>
        <end position="220"/>
    </location>
</feature>
<sequence length="354" mass="38041">MRTDIFARLDREPEPPKIETPRMSRHRIALFGGTLAFYLAIVIAVLMSSWLVTLDWKVMLFRPYQQWPQIHAFLDYYVVLGQRGPTAVMVACWLGWRSWRQHTLRPLLTLGASLLLLNVTVGAVKYGLGRLGPHYATQIGSAELFAGGDIFPSGHTANAVVTWGILAYLAATPRARRYLSAMSAVVSLGVGLTTVYLGTHWLSDVVLGWAAGLLILLGLPWCEPMITRAEDWIFAARERLSSRSRLVPAPPVTAGDPQPVPAGQPAASSAEDAVEDAASAQGQARPPVVAGSRPAVVVTATGNRPRAHTAPPAHQGHPARSERTPVTPAGSRRPPHADRTPRGGTAPARPVAGG</sequence>
<feature type="region of interest" description="Disordered" evidence="1">
    <location>
        <begin position="247"/>
        <end position="354"/>
    </location>
</feature>
<dbReference type="Gene3D" id="1.20.144.10">
    <property type="entry name" value="Phosphatidic acid phosphatase type 2/haloperoxidase"/>
    <property type="match status" value="1"/>
</dbReference>
<keyword evidence="2" id="KW-1133">Transmembrane helix</keyword>
<dbReference type="InterPro" id="IPR000326">
    <property type="entry name" value="PAP2/HPO"/>
</dbReference>
<feature type="transmembrane region" description="Helical" evidence="2">
    <location>
        <begin position="205"/>
        <end position="222"/>
    </location>
</feature>
<feature type="transmembrane region" description="Helical" evidence="2">
    <location>
        <begin position="178"/>
        <end position="199"/>
    </location>
</feature>
<feature type="transmembrane region" description="Helical" evidence="2">
    <location>
        <begin position="150"/>
        <end position="171"/>
    </location>
</feature>
<dbReference type="InterPro" id="IPR036938">
    <property type="entry name" value="PAP2/HPO_sf"/>
</dbReference>
<accession>A0AAU2VY08</accession>
<dbReference type="SUPFAM" id="SSF48317">
    <property type="entry name" value="Acid phosphatase/Vanadium-dependent haloperoxidase"/>
    <property type="match status" value="1"/>
</dbReference>
<dbReference type="PANTHER" id="PTHR14969">
    <property type="entry name" value="SPHINGOSINE-1-PHOSPHATE PHOSPHOHYDROLASE"/>
    <property type="match status" value="1"/>
</dbReference>
<keyword evidence="2" id="KW-0812">Transmembrane</keyword>
<feature type="transmembrane region" description="Helical" evidence="2">
    <location>
        <begin position="73"/>
        <end position="95"/>
    </location>
</feature>
<dbReference type="PANTHER" id="PTHR14969:SF13">
    <property type="entry name" value="AT30094P"/>
    <property type="match status" value="1"/>
</dbReference>
<feature type="compositionally biased region" description="Low complexity" evidence="1">
    <location>
        <begin position="266"/>
        <end position="280"/>
    </location>
</feature>
<evidence type="ECO:0000259" key="3">
    <source>
        <dbReference type="SMART" id="SM00014"/>
    </source>
</evidence>
<feature type="transmembrane region" description="Helical" evidence="2">
    <location>
        <begin position="107"/>
        <end position="128"/>
    </location>
</feature>
<dbReference type="EMBL" id="CP108313">
    <property type="protein sequence ID" value="WTW72472.1"/>
    <property type="molecule type" value="Genomic_DNA"/>
</dbReference>